<dbReference type="SUPFAM" id="SSF159245">
    <property type="entry name" value="AttH-like"/>
    <property type="match status" value="1"/>
</dbReference>
<reference evidence="1" key="2">
    <citation type="submission" date="2024-05" db="EMBL/GenBank/DDBJ databases">
        <title>Rhodohalobacter halophilus gen. nov., sp. nov., a moderately halophilic member of the family Balneolaceae.</title>
        <authorList>
            <person name="Xia J."/>
        </authorList>
    </citation>
    <scope>NUCLEOTIDE SEQUENCE</scope>
    <source>
        <strain evidence="1">WB101</strain>
    </source>
</reference>
<dbReference type="RefSeq" id="WP_237852908.1">
    <property type="nucleotide sequence ID" value="NZ_JAKLWS010000005.1"/>
</dbReference>
<gene>
    <name evidence="1" type="ORF">L6773_05775</name>
</gene>
<evidence type="ECO:0000313" key="2">
    <source>
        <dbReference type="Proteomes" id="UP001165366"/>
    </source>
</evidence>
<dbReference type="InterPro" id="IPR023374">
    <property type="entry name" value="AttH-like_dom_sf"/>
</dbReference>
<comment type="caution">
    <text evidence="1">The sequence shown here is derived from an EMBL/GenBank/DDBJ whole genome shotgun (WGS) entry which is preliminary data.</text>
</comment>
<reference evidence="1" key="1">
    <citation type="submission" date="2022-01" db="EMBL/GenBank/DDBJ databases">
        <authorList>
            <person name="Wang Y."/>
        </authorList>
    </citation>
    <scope>NUCLEOTIDE SEQUENCE</scope>
    <source>
        <strain evidence="1">WB101</strain>
    </source>
</reference>
<keyword evidence="2" id="KW-1185">Reference proteome</keyword>
<evidence type="ECO:0008006" key="3">
    <source>
        <dbReference type="Google" id="ProtNLM"/>
    </source>
</evidence>
<organism evidence="1 2">
    <name type="scientific">Rhodohalobacter sulfatireducens</name>
    <dbReference type="NCBI Taxonomy" id="2911366"/>
    <lineage>
        <taxon>Bacteria</taxon>
        <taxon>Pseudomonadati</taxon>
        <taxon>Balneolota</taxon>
        <taxon>Balneolia</taxon>
        <taxon>Balneolales</taxon>
        <taxon>Balneolaceae</taxon>
        <taxon>Rhodohalobacter</taxon>
    </lineage>
</organism>
<sequence length="353" mass="41316">MNIISNYSKDTKTEKKISGSYEWWYFDAQSTDGYKLVIIFYEGNPFSRRYIEAQEKNSSANAEQYPAISISIYKGSKPIYYSFREVDSKSAEYSNKLPKGRVENNRFEGRSHQTRLEYSISLDQSLSNGDSIVADLTFSADRQSQPFSPSKDNGQESHEWNLVMPSCHVSGNIKVSGYHDEEINFNGLGYHDHNVGFEPLKESFVEWYWGRYHLNNSTFVYYLMNKNEIWEKKAWLIDKSGEILRCNDIETSNHELSLFGLKTARKIRAKAKDSEMYLQLDEILDSGPFYQRFGGRLLMRSEVGIEEAKGISEYIKPGRIYHKMYWPLVNMRIAYPGKNHWVQKNPVLYRWTW</sequence>
<dbReference type="EMBL" id="JAKLWS010000005">
    <property type="protein sequence ID" value="MCG2588064.1"/>
    <property type="molecule type" value="Genomic_DNA"/>
</dbReference>
<protein>
    <recommendedName>
        <fullName evidence="3">AttH domain-containing protein</fullName>
    </recommendedName>
</protein>
<dbReference type="Gene3D" id="2.40.370.10">
    <property type="entry name" value="AttH-like domain"/>
    <property type="match status" value="1"/>
</dbReference>
<accession>A0ABS9KB24</accession>
<evidence type="ECO:0000313" key="1">
    <source>
        <dbReference type="EMBL" id="MCG2588064.1"/>
    </source>
</evidence>
<name>A0ABS9KB24_9BACT</name>
<dbReference type="CDD" id="cd21471">
    <property type="entry name" value="CrtC-like"/>
    <property type="match status" value="1"/>
</dbReference>
<proteinExistence type="predicted"/>
<dbReference type="Proteomes" id="UP001165366">
    <property type="component" value="Unassembled WGS sequence"/>
</dbReference>